<accession>A0ACC1HDK1</accession>
<keyword evidence="2" id="KW-1185">Reference proteome</keyword>
<protein>
    <submittedName>
        <fullName evidence="1">Translational activator of GCN4</fullName>
    </submittedName>
</protein>
<proteinExistence type="predicted"/>
<dbReference type="Proteomes" id="UP001145114">
    <property type="component" value="Unassembled WGS sequence"/>
</dbReference>
<evidence type="ECO:0000313" key="1">
    <source>
        <dbReference type="EMBL" id="KAJ1673450.1"/>
    </source>
</evidence>
<name>A0ACC1HDK1_9FUNG</name>
<gene>
    <name evidence="1" type="primary">GCN1_2</name>
    <name evidence="1" type="ORF">EV182_005207</name>
</gene>
<sequence length="549" mass="58997">MVRAQGSKYIMQLMPLLEEFLAQPDRGSEAHDRMREGAVILLGSLAQHLSASDKRVTGAVQNLVATLSTPSESVQIAVAGCLPPLVRRLPAAEGSSLIQSLLQSLIGEGSYAERRGAAYGLAGAVKGKGLRALYKLRVIDAIEEACNDKKNVQARQGALFALETFPMLMGRLFEPYVVRVIQLLLAGFSDPNAGVREAATDASRVIMGKLTAFGLKQVLPILLKGLASDQWRTKKGSVEMLGSMAFCAPRMLSRSLPTIVPEIVNAVTDSHMQVATAARQALEDFGGVIHNPEVQAIVPKILAALADPNLNTSAALNSLIATAFVHYIDAPSLALVMPVLHRGMQERAAAIKRQAAQIVGSMATLTETQDLVPYLSSLVPLLRKVLIDPVPETRATSARALGSLVAKLGESRFPGLIADLLRTLRSDKPGADRSGAAQGLSEVLAGIGIERLETLMPEIVSSCSSSSHSVRQGFMTLMIFLPVTFGDSFEPYLTQVLPPILTNLADENEPTREASMRAGRILVIQFAQSASNLFLDEFMQGLNSRMWRT</sequence>
<organism evidence="1 2">
    <name type="scientific">Spiromyces aspiralis</name>
    <dbReference type="NCBI Taxonomy" id="68401"/>
    <lineage>
        <taxon>Eukaryota</taxon>
        <taxon>Fungi</taxon>
        <taxon>Fungi incertae sedis</taxon>
        <taxon>Zoopagomycota</taxon>
        <taxon>Kickxellomycotina</taxon>
        <taxon>Kickxellomycetes</taxon>
        <taxon>Kickxellales</taxon>
        <taxon>Kickxellaceae</taxon>
        <taxon>Spiromyces</taxon>
    </lineage>
</organism>
<dbReference type="EMBL" id="JAMZIH010006934">
    <property type="protein sequence ID" value="KAJ1673450.1"/>
    <property type="molecule type" value="Genomic_DNA"/>
</dbReference>
<reference evidence="1" key="1">
    <citation type="submission" date="2022-06" db="EMBL/GenBank/DDBJ databases">
        <title>Phylogenomic reconstructions and comparative analyses of Kickxellomycotina fungi.</title>
        <authorList>
            <person name="Reynolds N.K."/>
            <person name="Stajich J.E."/>
            <person name="Barry K."/>
            <person name="Grigoriev I.V."/>
            <person name="Crous P."/>
            <person name="Smith M.E."/>
        </authorList>
    </citation>
    <scope>NUCLEOTIDE SEQUENCE</scope>
    <source>
        <strain evidence="1">RSA 2271</strain>
    </source>
</reference>
<feature type="non-terminal residue" evidence="1">
    <location>
        <position position="549"/>
    </location>
</feature>
<evidence type="ECO:0000313" key="2">
    <source>
        <dbReference type="Proteomes" id="UP001145114"/>
    </source>
</evidence>
<comment type="caution">
    <text evidence="1">The sequence shown here is derived from an EMBL/GenBank/DDBJ whole genome shotgun (WGS) entry which is preliminary data.</text>
</comment>